<organism evidence="1">
    <name type="scientific">Anguilla anguilla</name>
    <name type="common">European freshwater eel</name>
    <name type="synonym">Muraena anguilla</name>
    <dbReference type="NCBI Taxonomy" id="7936"/>
    <lineage>
        <taxon>Eukaryota</taxon>
        <taxon>Metazoa</taxon>
        <taxon>Chordata</taxon>
        <taxon>Craniata</taxon>
        <taxon>Vertebrata</taxon>
        <taxon>Euteleostomi</taxon>
        <taxon>Actinopterygii</taxon>
        <taxon>Neopterygii</taxon>
        <taxon>Teleostei</taxon>
        <taxon>Anguilliformes</taxon>
        <taxon>Anguillidae</taxon>
        <taxon>Anguilla</taxon>
    </lineage>
</organism>
<name>A0A0E9RTA3_ANGAN</name>
<reference evidence="1" key="1">
    <citation type="submission" date="2014-11" db="EMBL/GenBank/DDBJ databases">
        <authorList>
            <person name="Amaro Gonzalez C."/>
        </authorList>
    </citation>
    <scope>NUCLEOTIDE SEQUENCE</scope>
</reference>
<proteinExistence type="predicted"/>
<dbReference type="EMBL" id="GBXM01077079">
    <property type="protein sequence ID" value="JAH31498.1"/>
    <property type="molecule type" value="Transcribed_RNA"/>
</dbReference>
<protein>
    <submittedName>
        <fullName evidence="1">Uncharacterized protein</fullName>
    </submittedName>
</protein>
<evidence type="ECO:0000313" key="1">
    <source>
        <dbReference type="EMBL" id="JAH31498.1"/>
    </source>
</evidence>
<accession>A0A0E9RTA3</accession>
<sequence>MRHPSVERARFSAKVHKRLTFRSRRLWDQGIL</sequence>
<dbReference type="AlphaFoldDB" id="A0A0E9RTA3"/>
<reference evidence="1" key="2">
    <citation type="journal article" date="2015" name="Fish Shellfish Immunol.">
        <title>Early steps in the European eel (Anguilla anguilla)-Vibrio vulnificus interaction in the gills: Role of the RtxA13 toxin.</title>
        <authorList>
            <person name="Callol A."/>
            <person name="Pajuelo D."/>
            <person name="Ebbesson L."/>
            <person name="Teles M."/>
            <person name="MacKenzie S."/>
            <person name="Amaro C."/>
        </authorList>
    </citation>
    <scope>NUCLEOTIDE SEQUENCE</scope>
</reference>